<dbReference type="Proteomes" id="UP000054564">
    <property type="component" value="Unassembled WGS sequence"/>
</dbReference>
<proteinExistence type="predicted"/>
<sequence>MILVQAQVLTGHNTSPRLNANEKNQVFLIPSFRTQTFCFPLLLVPSRMPSTVQAWIQTDPHLTSSVFSVGSPWYGGPS</sequence>
<gene>
    <name evidence="1" type="ORF">PSTG_17283</name>
</gene>
<comment type="caution">
    <text evidence="1">The sequence shown here is derived from an EMBL/GenBank/DDBJ whole genome shotgun (WGS) entry which is preliminary data.</text>
</comment>
<organism evidence="1 2">
    <name type="scientific">Puccinia striiformis f. sp. tritici PST-78</name>
    <dbReference type="NCBI Taxonomy" id="1165861"/>
    <lineage>
        <taxon>Eukaryota</taxon>
        <taxon>Fungi</taxon>
        <taxon>Dikarya</taxon>
        <taxon>Basidiomycota</taxon>
        <taxon>Pucciniomycotina</taxon>
        <taxon>Pucciniomycetes</taxon>
        <taxon>Pucciniales</taxon>
        <taxon>Pucciniaceae</taxon>
        <taxon>Puccinia</taxon>
    </lineage>
</organism>
<dbReference type="EMBL" id="AJIL01000419">
    <property type="protein sequence ID" value="KNE89261.1"/>
    <property type="molecule type" value="Genomic_DNA"/>
</dbReference>
<name>A0A0L0UQR8_9BASI</name>
<protein>
    <submittedName>
        <fullName evidence="1">Uncharacterized protein</fullName>
    </submittedName>
</protein>
<evidence type="ECO:0000313" key="2">
    <source>
        <dbReference type="Proteomes" id="UP000054564"/>
    </source>
</evidence>
<dbReference type="AlphaFoldDB" id="A0A0L0UQR8"/>
<accession>A0A0L0UQR8</accession>
<evidence type="ECO:0000313" key="1">
    <source>
        <dbReference type="EMBL" id="KNE89261.1"/>
    </source>
</evidence>
<keyword evidence="2" id="KW-1185">Reference proteome</keyword>
<reference evidence="2" key="1">
    <citation type="submission" date="2014-03" db="EMBL/GenBank/DDBJ databases">
        <title>The Genome Sequence of Puccinia striiformis f. sp. tritici PST-78.</title>
        <authorList>
            <consortium name="The Broad Institute Genome Sequencing Platform"/>
            <person name="Cuomo C."/>
            <person name="Hulbert S."/>
            <person name="Chen X."/>
            <person name="Walker B."/>
            <person name="Young S.K."/>
            <person name="Zeng Q."/>
            <person name="Gargeya S."/>
            <person name="Fitzgerald M."/>
            <person name="Haas B."/>
            <person name="Abouelleil A."/>
            <person name="Alvarado L."/>
            <person name="Arachchi H.M."/>
            <person name="Berlin A.M."/>
            <person name="Chapman S.B."/>
            <person name="Goldberg J."/>
            <person name="Griggs A."/>
            <person name="Gujja S."/>
            <person name="Hansen M."/>
            <person name="Howarth C."/>
            <person name="Imamovic A."/>
            <person name="Larimer J."/>
            <person name="McCowan C."/>
            <person name="Montmayeur A."/>
            <person name="Murphy C."/>
            <person name="Neiman D."/>
            <person name="Pearson M."/>
            <person name="Priest M."/>
            <person name="Roberts A."/>
            <person name="Saif S."/>
            <person name="Shea T."/>
            <person name="Sisk P."/>
            <person name="Sykes S."/>
            <person name="Wortman J."/>
            <person name="Nusbaum C."/>
            <person name="Birren B."/>
        </authorList>
    </citation>
    <scope>NUCLEOTIDE SEQUENCE [LARGE SCALE GENOMIC DNA]</scope>
    <source>
        <strain evidence="2">race PST-78</strain>
    </source>
</reference>